<dbReference type="InterPro" id="IPR050423">
    <property type="entry name" value="UPF0337_stress_rsp"/>
</dbReference>
<dbReference type="eggNOG" id="COG3237">
    <property type="taxonomic scope" value="Bacteria"/>
</dbReference>
<proteinExistence type="inferred from homology"/>
<gene>
    <name evidence="3" type="ORF">LPU83_0667</name>
</gene>
<protein>
    <submittedName>
        <fullName evidence="3">UPF0337 protein</fullName>
    </submittedName>
</protein>
<evidence type="ECO:0000259" key="2">
    <source>
        <dbReference type="Pfam" id="PF05532"/>
    </source>
</evidence>
<comment type="similarity">
    <text evidence="1">Belongs to the UPF0337 (CsbD) family.</text>
</comment>
<sequence length="98" mass="11740">MPPKSPPILYKVELMPRPFSLQSNKARRNVMDWNRVEGNWKQMKGKIKEQWGKLTDDDLDQIAGKRDQLEGKIQERYGIARDRARRDIDDWYGNQTWH</sequence>
<dbReference type="AlphaFoldDB" id="W6R4V1"/>
<dbReference type="HOGENOM" id="CLU_135567_4_1_5"/>
<dbReference type="KEGG" id="rhl:LPU83_0667"/>
<feature type="domain" description="CsbD-like" evidence="2">
    <location>
        <begin position="34"/>
        <end position="85"/>
    </location>
</feature>
<organism evidence="3 4">
    <name type="scientific">Rhizobium favelukesii</name>
    <dbReference type="NCBI Taxonomy" id="348824"/>
    <lineage>
        <taxon>Bacteria</taxon>
        <taxon>Pseudomonadati</taxon>
        <taxon>Pseudomonadota</taxon>
        <taxon>Alphaproteobacteria</taxon>
        <taxon>Hyphomicrobiales</taxon>
        <taxon>Rhizobiaceae</taxon>
        <taxon>Rhizobium/Agrobacterium group</taxon>
        <taxon>Rhizobium</taxon>
    </lineage>
</organism>
<evidence type="ECO:0000313" key="3">
    <source>
        <dbReference type="EMBL" id="CDM56347.1"/>
    </source>
</evidence>
<dbReference type="EMBL" id="HG916852">
    <property type="protein sequence ID" value="CDM56347.1"/>
    <property type="molecule type" value="Genomic_DNA"/>
</dbReference>
<dbReference type="Proteomes" id="UP000019443">
    <property type="component" value="Chromosome"/>
</dbReference>
<dbReference type="PANTHER" id="PTHR34977">
    <property type="entry name" value="UPF0337 PROTEIN YJBJ"/>
    <property type="match status" value="1"/>
</dbReference>
<dbReference type="SUPFAM" id="SSF69047">
    <property type="entry name" value="Hypothetical protein YjbJ"/>
    <property type="match status" value="1"/>
</dbReference>
<dbReference type="InterPro" id="IPR036629">
    <property type="entry name" value="YjbJ_sf"/>
</dbReference>
<accession>W6R4V1</accession>
<dbReference type="InterPro" id="IPR008462">
    <property type="entry name" value="CsbD"/>
</dbReference>
<dbReference type="Pfam" id="PF05532">
    <property type="entry name" value="CsbD"/>
    <property type="match status" value="1"/>
</dbReference>
<name>W6R4V1_9HYPH</name>
<dbReference type="Gene3D" id="1.10.1470.10">
    <property type="entry name" value="YjbJ"/>
    <property type="match status" value="1"/>
</dbReference>
<reference evidence="3" key="1">
    <citation type="submission" date="2013-11" db="EMBL/GenBank/DDBJ databases">
        <title>Draft genome sequence of the broad-host-range Rhizobium sp. LPU83 strain, a member of the low-genetic diversity Oregon-like Rhizobium sp. group.</title>
        <authorList>
            <person name="Wibberg D."/>
            <person name="Puehler A."/>
            <person name="Schlueter A."/>
        </authorList>
    </citation>
    <scope>NUCLEOTIDE SEQUENCE [LARGE SCALE GENOMIC DNA]</scope>
    <source>
        <strain evidence="3">LPU83</strain>
    </source>
</reference>
<keyword evidence="4" id="KW-1185">Reference proteome</keyword>
<dbReference type="PANTHER" id="PTHR34977:SF1">
    <property type="entry name" value="UPF0337 PROTEIN YJBJ"/>
    <property type="match status" value="1"/>
</dbReference>
<evidence type="ECO:0000256" key="1">
    <source>
        <dbReference type="ARBA" id="ARBA00009129"/>
    </source>
</evidence>
<dbReference type="PATRIC" id="fig|348824.6.peg.723"/>
<evidence type="ECO:0000313" key="4">
    <source>
        <dbReference type="Proteomes" id="UP000019443"/>
    </source>
</evidence>